<reference evidence="1 2" key="1">
    <citation type="submission" date="2024-10" db="EMBL/GenBank/DDBJ databases">
        <title>The Natural Products Discovery Center: Release of the First 8490 Sequenced Strains for Exploring Actinobacteria Biosynthetic Diversity.</title>
        <authorList>
            <person name="Kalkreuter E."/>
            <person name="Kautsar S.A."/>
            <person name="Yang D."/>
            <person name="Bader C.D."/>
            <person name="Teijaro C.N."/>
            <person name="Fluegel L."/>
            <person name="Davis C.M."/>
            <person name="Simpson J.R."/>
            <person name="Lauterbach L."/>
            <person name="Steele A.D."/>
            <person name="Gui C."/>
            <person name="Meng S."/>
            <person name="Li G."/>
            <person name="Viehrig K."/>
            <person name="Ye F."/>
            <person name="Su P."/>
            <person name="Kiefer A.F."/>
            <person name="Nichols A."/>
            <person name="Cepeda A.J."/>
            <person name="Yan W."/>
            <person name="Fan B."/>
            <person name="Jiang Y."/>
            <person name="Adhikari A."/>
            <person name="Zheng C.-J."/>
            <person name="Schuster L."/>
            <person name="Cowan T.M."/>
            <person name="Smanski M.J."/>
            <person name="Chevrette M.G."/>
            <person name="De Carvalho L.P.S."/>
            <person name="Shen B."/>
        </authorList>
    </citation>
    <scope>NUCLEOTIDE SEQUENCE [LARGE SCALE GENOMIC DNA]</scope>
    <source>
        <strain evidence="1 2">NPDC050545</strain>
    </source>
</reference>
<comment type="caution">
    <text evidence="1">The sequence shown here is derived from an EMBL/GenBank/DDBJ whole genome shotgun (WGS) entry which is preliminary data.</text>
</comment>
<proteinExistence type="predicted"/>
<evidence type="ECO:0000313" key="1">
    <source>
        <dbReference type="EMBL" id="MFI6502778.1"/>
    </source>
</evidence>
<dbReference type="Proteomes" id="UP001612741">
    <property type="component" value="Unassembled WGS sequence"/>
</dbReference>
<organism evidence="1 2">
    <name type="scientific">Nonomuraea typhae</name>
    <dbReference type="NCBI Taxonomy" id="2603600"/>
    <lineage>
        <taxon>Bacteria</taxon>
        <taxon>Bacillati</taxon>
        <taxon>Actinomycetota</taxon>
        <taxon>Actinomycetes</taxon>
        <taxon>Streptosporangiales</taxon>
        <taxon>Streptosporangiaceae</taxon>
        <taxon>Nonomuraea</taxon>
    </lineage>
</organism>
<name>A0ABW7Z3M4_9ACTN</name>
<accession>A0ABW7Z3M4</accession>
<protein>
    <submittedName>
        <fullName evidence="1">Uncharacterized protein</fullName>
    </submittedName>
</protein>
<evidence type="ECO:0000313" key="2">
    <source>
        <dbReference type="Proteomes" id="UP001612741"/>
    </source>
</evidence>
<dbReference type="RefSeq" id="WP_397088305.1">
    <property type="nucleotide sequence ID" value="NZ_JBITGY010000010.1"/>
</dbReference>
<keyword evidence="2" id="KW-1185">Reference proteome</keyword>
<dbReference type="EMBL" id="JBITGY010000010">
    <property type="protein sequence ID" value="MFI6502778.1"/>
    <property type="molecule type" value="Genomic_DNA"/>
</dbReference>
<gene>
    <name evidence="1" type="ORF">ACIBG2_35740</name>
</gene>
<sequence>MPTISDEDILYAVSQRSRQDSEYRRQLDRAIKRKDEDDIARLVRKAVKKILGIIVDVTFDIIEILLGGRGRS</sequence>